<name>A0A9W7EHF2_9STRA</name>
<dbReference type="AlphaFoldDB" id="A0A9W7EHF2"/>
<gene>
    <name evidence="3" type="ORF">TL16_g08012</name>
</gene>
<dbReference type="SUPFAM" id="SSF52058">
    <property type="entry name" value="L domain-like"/>
    <property type="match status" value="1"/>
</dbReference>
<dbReference type="InterPro" id="IPR032675">
    <property type="entry name" value="LRR_dom_sf"/>
</dbReference>
<reference evidence="4" key="1">
    <citation type="journal article" date="2023" name="Commun. Biol.">
        <title>Genome analysis of Parmales, the sister group of diatoms, reveals the evolutionary specialization of diatoms from phago-mixotrophs to photoautotrophs.</title>
        <authorList>
            <person name="Ban H."/>
            <person name="Sato S."/>
            <person name="Yoshikawa S."/>
            <person name="Yamada K."/>
            <person name="Nakamura Y."/>
            <person name="Ichinomiya M."/>
            <person name="Sato N."/>
            <person name="Blanc-Mathieu R."/>
            <person name="Endo H."/>
            <person name="Kuwata A."/>
            <person name="Ogata H."/>
        </authorList>
    </citation>
    <scope>NUCLEOTIDE SEQUENCE [LARGE SCALE GENOMIC DNA]</scope>
</reference>
<comment type="caution">
    <text evidence="3">The sequence shown here is derived from an EMBL/GenBank/DDBJ whole genome shotgun (WGS) entry which is preliminary data.</text>
</comment>
<evidence type="ECO:0000313" key="4">
    <source>
        <dbReference type="Proteomes" id="UP001162640"/>
    </source>
</evidence>
<dbReference type="PANTHER" id="PTHR45661:SF3">
    <property type="entry name" value="IG-LIKE DOMAIN-CONTAINING PROTEIN"/>
    <property type="match status" value="1"/>
</dbReference>
<dbReference type="InterPro" id="IPR053139">
    <property type="entry name" value="Surface_bspA-like"/>
</dbReference>
<evidence type="ECO:0000256" key="1">
    <source>
        <dbReference type="SAM" id="Coils"/>
    </source>
</evidence>
<evidence type="ECO:0000256" key="2">
    <source>
        <dbReference type="SAM" id="MobiDB-lite"/>
    </source>
</evidence>
<dbReference type="EMBL" id="BLQM01000260">
    <property type="protein sequence ID" value="GMH79038.1"/>
    <property type="molecule type" value="Genomic_DNA"/>
</dbReference>
<protein>
    <submittedName>
        <fullName evidence="3">Uncharacterized protein</fullName>
    </submittedName>
</protein>
<dbReference type="Gene3D" id="3.80.10.10">
    <property type="entry name" value="Ribonuclease Inhibitor"/>
    <property type="match status" value="1"/>
</dbReference>
<dbReference type="PANTHER" id="PTHR45661">
    <property type="entry name" value="SURFACE ANTIGEN"/>
    <property type="match status" value="1"/>
</dbReference>
<proteinExistence type="predicted"/>
<evidence type="ECO:0000313" key="3">
    <source>
        <dbReference type="EMBL" id="GMH79038.1"/>
    </source>
</evidence>
<dbReference type="InterPro" id="IPR026906">
    <property type="entry name" value="LRR_5"/>
</dbReference>
<feature type="compositionally biased region" description="Basic and acidic residues" evidence="2">
    <location>
        <begin position="9"/>
        <end position="22"/>
    </location>
</feature>
<keyword evidence="1" id="KW-0175">Coiled coil</keyword>
<sequence length="380" mass="42292">MSKSVASESPEHKFQRKARENQGGEDEGNEDGERNFEVPSAESLPISTLVSTVPPPVDALINKLKEEEKLIEVLQFDSLTISTTVSTVPAMTSQFMFTDDFKRLLLEFVMGDTLMTLRLATKAWKRVTDTFIDKGVKIGELIVHDGKDISEEKADALEERRTIATRVIFFLNITKVGKHACADAINLIVVDIPEGVVSIDGGTFYNCESLTSVSFPTTLATIGVQGFDGCTSLENVDLLHTNLQHLGSYAFESCENLTSMTIPDSLQTIGRHVFWHCSKLVPSNIDVDYIYDHSDEDEKFLNYTSKSLDTTPQVVAHLRYVQLEFLLADKDAENLALKATVATLETENGTLKAKVEEKEEEVTSLKTEVLKLKMKKINKC</sequence>
<dbReference type="Proteomes" id="UP001162640">
    <property type="component" value="Unassembled WGS sequence"/>
</dbReference>
<feature type="coiled-coil region" evidence="1">
    <location>
        <begin position="341"/>
        <end position="375"/>
    </location>
</feature>
<dbReference type="Pfam" id="PF13306">
    <property type="entry name" value="LRR_5"/>
    <property type="match status" value="1"/>
</dbReference>
<organism evidence="3 4">
    <name type="scientific">Triparma laevis f. inornata</name>
    <dbReference type="NCBI Taxonomy" id="1714386"/>
    <lineage>
        <taxon>Eukaryota</taxon>
        <taxon>Sar</taxon>
        <taxon>Stramenopiles</taxon>
        <taxon>Ochrophyta</taxon>
        <taxon>Bolidophyceae</taxon>
        <taxon>Parmales</taxon>
        <taxon>Triparmaceae</taxon>
        <taxon>Triparma</taxon>
    </lineage>
</organism>
<accession>A0A9W7EHF2</accession>
<feature type="region of interest" description="Disordered" evidence="2">
    <location>
        <begin position="1"/>
        <end position="36"/>
    </location>
</feature>